<dbReference type="AlphaFoldDB" id="A0A3S5BIU4"/>
<evidence type="ECO:0000259" key="2">
    <source>
        <dbReference type="Pfam" id="PF00710"/>
    </source>
</evidence>
<dbReference type="Gene3D" id="3.40.50.1170">
    <property type="entry name" value="L-asparaginase, N-terminal domain"/>
    <property type="match status" value="1"/>
</dbReference>
<gene>
    <name evidence="3" type="ORF">PXEA_LOCUS19276</name>
</gene>
<dbReference type="PANTHER" id="PTHR11707">
    <property type="entry name" value="L-ASPARAGINASE"/>
    <property type="match status" value="1"/>
</dbReference>
<dbReference type="PIRSF" id="PIRSF500176">
    <property type="entry name" value="L_ASNase"/>
    <property type="match status" value="1"/>
</dbReference>
<protein>
    <recommendedName>
        <fullName evidence="2">L-asparaginase N-terminal domain-containing protein</fullName>
    </recommendedName>
</protein>
<dbReference type="InterPro" id="IPR027475">
    <property type="entry name" value="Asparaginase/glutaminase_AS2"/>
</dbReference>
<accession>A0A3S5BIU4</accession>
<name>A0A3S5BIU4_9PLAT</name>
<feature type="domain" description="L-asparaginase N-terminal" evidence="2">
    <location>
        <begin position="1"/>
        <end position="95"/>
    </location>
</feature>
<dbReference type="SMART" id="SM00870">
    <property type="entry name" value="Asparaginase"/>
    <property type="match status" value="1"/>
</dbReference>
<dbReference type="PIRSF" id="PIRSF001220">
    <property type="entry name" value="L-ASNase_gatD"/>
    <property type="match status" value="1"/>
</dbReference>
<dbReference type="InterPro" id="IPR037152">
    <property type="entry name" value="L-asparaginase_N_sf"/>
</dbReference>
<dbReference type="PANTHER" id="PTHR11707:SF28">
    <property type="entry name" value="60 KDA LYSOPHOSPHOLIPASE"/>
    <property type="match status" value="1"/>
</dbReference>
<dbReference type="OrthoDB" id="542841at2759"/>
<feature type="active site" evidence="1">
    <location>
        <position position="29"/>
    </location>
</feature>
<dbReference type="SUPFAM" id="SSF53774">
    <property type="entry name" value="Glutaminase/Asparaginase"/>
    <property type="match status" value="1"/>
</dbReference>
<dbReference type="PROSITE" id="PS00917">
    <property type="entry name" value="ASN_GLN_ASE_2"/>
    <property type="match status" value="1"/>
</dbReference>
<evidence type="ECO:0000313" key="3">
    <source>
        <dbReference type="EMBL" id="VEL25836.1"/>
    </source>
</evidence>
<dbReference type="Pfam" id="PF00710">
    <property type="entry name" value="Asparaginase"/>
    <property type="match status" value="1"/>
</dbReference>
<dbReference type="EMBL" id="CAAALY010076506">
    <property type="protein sequence ID" value="VEL25836.1"/>
    <property type="molecule type" value="Genomic_DNA"/>
</dbReference>
<reference evidence="3" key="1">
    <citation type="submission" date="2018-11" db="EMBL/GenBank/DDBJ databases">
        <authorList>
            <consortium name="Pathogen Informatics"/>
        </authorList>
    </citation>
    <scope>NUCLEOTIDE SEQUENCE</scope>
</reference>
<comment type="caution">
    <text evidence="3">The sequence shown here is derived from an EMBL/GenBank/DDBJ whole genome shotgun (WGS) entry which is preliminary data.</text>
</comment>
<dbReference type="InterPro" id="IPR006034">
    <property type="entry name" value="Asparaginase/glutaminase-like"/>
</dbReference>
<dbReference type="PROSITE" id="PS51732">
    <property type="entry name" value="ASN_GLN_ASE_3"/>
    <property type="match status" value="1"/>
</dbReference>
<organism evidence="3 4">
    <name type="scientific">Protopolystoma xenopodis</name>
    <dbReference type="NCBI Taxonomy" id="117903"/>
    <lineage>
        <taxon>Eukaryota</taxon>
        <taxon>Metazoa</taxon>
        <taxon>Spiralia</taxon>
        <taxon>Lophotrochozoa</taxon>
        <taxon>Platyhelminthes</taxon>
        <taxon>Monogenea</taxon>
        <taxon>Polyopisthocotylea</taxon>
        <taxon>Polystomatidea</taxon>
        <taxon>Polystomatidae</taxon>
        <taxon>Protopolystoma</taxon>
    </lineage>
</organism>
<proteinExistence type="predicted"/>
<dbReference type="InterPro" id="IPR036152">
    <property type="entry name" value="Asp/glu_Ase-like_sf"/>
</dbReference>
<dbReference type="Proteomes" id="UP000784294">
    <property type="component" value="Unassembled WGS sequence"/>
</dbReference>
<keyword evidence="4" id="KW-1185">Reference proteome</keyword>
<dbReference type="GO" id="GO:0004067">
    <property type="term" value="F:asparaginase activity"/>
    <property type="evidence" value="ECO:0007669"/>
    <property type="project" value="UniProtKB-UniRule"/>
</dbReference>
<sequence>MTMDDWLRIARDVEADYHKYDGFIVLHGTDTMSYTASALSYILENLGKSVIITGSQIPIFEIRSDGRDNFLGALLLAGGDYSIPEVTVYFHNKFIKYFYLNTDIMEPRNLTSGHFINTRLGISMSSDTLRLLSFDIELYLKGSSHTG</sequence>
<evidence type="ECO:0000256" key="1">
    <source>
        <dbReference type="PROSITE-ProRule" id="PRU10100"/>
    </source>
</evidence>
<evidence type="ECO:0000313" key="4">
    <source>
        <dbReference type="Proteomes" id="UP000784294"/>
    </source>
</evidence>
<dbReference type="InterPro" id="IPR027474">
    <property type="entry name" value="L-asparaginase_N"/>
</dbReference>